<feature type="compositionally biased region" description="Acidic residues" evidence="1">
    <location>
        <begin position="91"/>
        <end position="105"/>
    </location>
</feature>
<evidence type="ECO:0000313" key="3">
    <source>
        <dbReference type="Proteomes" id="UP001374535"/>
    </source>
</evidence>
<dbReference type="AlphaFoldDB" id="A0AAQ3SEJ5"/>
<sequence length="105" mass="12344">MKRTPQGWLFNDEEDSRKGKESSVNQDSDKEFSLNLEFEIRVNDRFKRTSKRINDFNKSLTTLNEKMDILFKHFIEISSSSEGSERKNVDDISEETTDEESSELE</sequence>
<protein>
    <submittedName>
        <fullName evidence="2">Uncharacterized protein</fullName>
    </submittedName>
</protein>
<name>A0AAQ3SEJ5_VIGMU</name>
<feature type="region of interest" description="Disordered" evidence="1">
    <location>
        <begin position="80"/>
        <end position="105"/>
    </location>
</feature>
<feature type="compositionally biased region" description="Basic and acidic residues" evidence="1">
    <location>
        <begin position="15"/>
        <end position="29"/>
    </location>
</feature>
<evidence type="ECO:0000313" key="2">
    <source>
        <dbReference type="EMBL" id="WVZ25219.1"/>
    </source>
</evidence>
<accession>A0AAQ3SEJ5</accession>
<organism evidence="2 3">
    <name type="scientific">Vigna mungo</name>
    <name type="common">Black gram</name>
    <name type="synonym">Phaseolus mungo</name>
    <dbReference type="NCBI Taxonomy" id="3915"/>
    <lineage>
        <taxon>Eukaryota</taxon>
        <taxon>Viridiplantae</taxon>
        <taxon>Streptophyta</taxon>
        <taxon>Embryophyta</taxon>
        <taxon>Tracheophyta</taxon>
        <taxon>Spermatophyta</taxon>
        <taxon>Magnoliopsida</taxon>
        <taxon>eudicotyledons</taxon>
        <taxon>Gunneridae</taxon>
        <taxon>Pentapetalae</taxon>
        <taxon>rosids</taxon>
        <taxon>fabids</taxon>
        <taxon>Fabales</taxon>
        <taxon>Fabaceae</taxon>
        <taxon>Papilionoideae</taxon>
        <taxon>50 kb inversion clade</taxon>
        <taxon>NPAAA clade</taxon>
        <taxon>indigoferoid/millettioid clade</taxon>
        <taxon>Phaseoleae</taxon>
        <taxon>Vigna</taxon>
    </lineage>
</organism>
<reference evidence="2 3" key="1">
    <citation type="journal article" date="2023" name="Life. Sci Alliance">
        <title>Evolutionary insights into 3D genome organization and epigenetic landscape of Vigna mungo.</title>
        <authorList>
            <person name="Junaid A."/>
            <person name="Singh B."/>
            <person name="Bhatia S."/>
        </authorList>
    </citation>
    <scope>NUCLEOTIDE SEQUENCE [LARGE SCALE GENOMIC DNA]</scope>
    <source>
        <strain evidence="2">Urdbean</strain>
    </source>
</reference>
<evidence type="ECO:0000256" key="1">
    <source>
        <dbReference type="SAM" id="MobiDB-lite"/>
    </source>
</evidence>
<gene>
    <name evidence="2" type="ORF">V8G54_003763</name>
</gene>
<proteinExistence type="predicted"/>
<dbReference type="EMBL" id="CP144700">
    <property type="protein sequence ID" value="WVZ25219.1"/>
    <property type="molecule type" value="Genomic_DNA"/>
</dbReference>
<keyword evidence="3" id="KW-1185">Reference proteome</keyword>
<dbReference type="Proteomes" id="UP001374535">
    <property type="component" value="Chromosome 1"/>
</dbReference>
<feature type="region of interest" description="Disordered" evidence="1">
    <location>
        <begin position="1"/>
        <end position="29"/>
    </location>
</feature>